<comment type="caution">
    <text evidence="2">The sequence shown here is derived from an EMBL/GenBank/DDBJ whole genome shotgun (WGS) entry which is preliminary data.</text>
</comment>
<name>A0A8J6HSP3_TENMO</name>
<sequence>MVIHFTHFMKVTVFSGSSRPKVCTEENIETVQLNLKWKTNPNYLSDNCRSRLSYQCQLVKELFERILMIQGIFNKTGLQHGRLLVTCGNFLMKAGLSKRGEEFWDYVRQFEVKRRYRKSTNGKDNGQKEKEKEEKLHRGEVGIEEKRKEKGVEEGCMVIVAKSEREMKVMTRSLGKYVKKKKLEVNVDKMKMMVFNKRKRKNEESEWKWEESKIERVSEFKYLVYTFNLRATDKVQVREVVRKANKENDDVREHGRERADVRSRDLRMEGTGGGGESAREIFEMGAKSGQRNTRVHSERRVEEEKAESESGKEWAEGKSAVQILTECYREKKKKNADDKERKKYCRRNGYASEEVERDRDTDTQERKEKIIESRYNREYEGCVTEDIPMYLGKESAKKRNMMARFRCAVRRQRQSSTCEADAAK</sequence>
<reference evidence="2" key="1">
    <citation type="journal article" date="2020" name="J Insects Food Feed">
        <title>The yellow mealworm (Tenebrio molitor) genome: a resource for the emerging insects as food and feed industry.</title>
        <authorList>
            <person name="Eriksson T."/>
            <person name="Andere A."/>
            <person name="Kelstrup H."/>
            <person name="Emery V."/>
            <person name="Picard C."/>
        </authorList>
    </citation>
    <scope>NUCLEOTIDE SEQUENCE</scope>
    <source>
        <strain evidence="2">Stoneville</strain>
        <tissue evidence="2">Whole head</tissue>
    </source>
</reference>
<feature type="region of interest" description="Disordered" evidence="1">
    <location>
        <begin position="286"/>
        <end position="314"/>
    </location>
</feature>
<evidence type="ECO:0000313" key="3">
    <source>
        <dbReference type="Proteomes" id="UP000719412"/>
    </source>
</evidence>
<organism evidence="2 3">
    <name type="scientific">Tenebrio molitor</name>
    <name type="common">Yellow mealworm beetle</name>
    <dbReference type="NCBI Taxonomy" id="7067"/>
    <lineage>
        <taxon>Eukaryota</taxon>
        <taxon>Metazoa</taxon>
        <taxon>Ecdysozoa</taxon>
        <taxon>Arthropoda</taxon>
        <taxon>Hexapoda</taxon>
        <taxon>Insecta</taxon>
        <taxon>Pterygota</taxon>
        <taxon>Neoptera</taxon>
        <taxon>Endopterygota</taxon>
        <taxon>Coleoptera</taxon>
        <taxon>Polyphaga</taxon>
        <taxon>Cucujiformia</taxon>
        <taxon>Tenebrionidae</taxon>
        <taxon>Tenebrio</taxon>
    </lineage>
</organism>
<accession>A0A8J6HSP3</accession>
<protein>
    <submittedName>
        <fullName evidence="2">Uncharacterized protein</fullName>
    </submittedName>
</protein>
<feature type="compositionally biased region" description="Basic and acidic residues" evidence="1">
    <location>
        <begin position="354"/>
        <end position="369"/>
    </location>
</feature>
<gene>
    <name evidence="2" type="ORF">GEV33_003149</name>
</gene>
<dbReference type="EMBL" id="JABDTM020014067">
    <property type="protein sequence ID" value="KAH0819642.1"/>
    <property type="molecule type" value="Genomic_DNA"/>
</dbReference>
<dbReference type="AlphaFoldDB" id="A0A8J6HSP3"/>
<proteinExistence type="predicted"/>
<keyword evidence="3" id="KW-1185">Reference proteome</keyword>
<dbReference type="Proteomes" id="UP000719412">
    <property type="component" value="Unassembled WGS sequence"/>
</dbReference>
<feature type="region of interest" description="Disordered" evidence="1">
    <location>
        <begin position="332"/>
        <end position="369"/>
    </location>
</feature>
<reference evidence="2" key="2">
    <citation type="submission" date="2021-08" db="EMBL/GenBank/DDBJ databases">
        <authorList>
            <person name="Eriksson T."/>
        </authorList>
    </citation>
    <scope>NUCLEOTIDE SEQUENCE</scope>
    <source>
        <strain evidence="2">Stoneville</strain>
        <tissue evidence="2">Whole head</tissue>
    </source>
</reference>
<evidence type="ECO:0000256" key="1">
    <source>
        <dbReference type="SAM" id="MobiDB-lite"/>
    </source>
</evidence>
<evidence type="ECO:0000313" key="2">
    <source>
        <dbReference type="EMBL" id="KAH0819642.1"/>
    </source>
</evidence>
<feature type="compositionally biased region" description="Basic and acidic residues" evidence="1">
    <location>
        <begin position="295"/>
        <end position="314"/>
    </location>
</feature>